<gene>
    <name evidence="1" type="ORF">X777_05378</name>
</gene>
<sequence length="89" mass="10177">MSTLRPSCGGYHLDDAENYQLDEGLHADASRLEDRHAVEYHGVNAAKLLGEHQPVGHRHRLQHRLVQEDRDVQLYQLALLRLLLFSPVS</sequence>
<organism evidence="1 2">
    <name type="scientific">Ooceraea biroi</name>
    <name type="common">Clonal raider ant</name>
    <name type="synonym">Cerapachys biroi</name>
    <dbReference type="NCBI Taxonomy" id="2015173"/>
    <lineage>
        <taxon>Eukaryota</taxon>
        <taxon>Metazoa</taxon>
        <taxon>Ecdysozoa</taxon>
        <taxon>Arthropoda</taxon>
        <taxon>Hexapoda</taxon>
        <taxon>Insecta</taxon>
        <taxon>Pterygota</taxon>
        <taxon>Neoptera</taxon>
        <taxon>Endopterygota</taxon>
        <taxon>Hymenoptera</taxon>
        <taxon>Apocrita</taxon>
        <taxon>Aculeata</taxon>
        <taxon>Formicoidea</taxon>
        <taxon>Formicidae</taxon>
        <taxon>Dorylinae</taxon>
        <taxon>Ooceraea</taxon>
    </lineage>
</organism>
<keyword evidence="2" id="KW-1185">Reference proteome</keyword>
<name>A0A026WFI5_OOCBI</name>
<accession>A0A026WFI5</accession>
<dbReference type="EMBL" id="KK107235">
    <property type="protein sequence ID" value="EZA54875.1"/>
    <property type="molecule type" value="Genomic_DNA"/>
</dbReference>
<dbReference type="AlphaFoldDB" id="A0A026WFI5"/>
<proteinExistence type="predicted"/>
<evidence type="ECO:0000313" key="1">
    <source>
        <dbReference type="EMBL" id="EZA54875.1"/>
    </source>
</evidence>
<reference evidence="1 2" key="1">
    <citation type="journal article" date="2014" name="Curr. Biol.">
        <title>The genome of the clonal raider ant Cerapachys biroi.</title>
        <authorList>
            <person name="Oxley P.R."/>
            <person name="Ji L."/>
            <person name="Fetter-Pruneda I."/>
            <person name="McKenzie S.K."/>
            <person name="Li C."/>
            <person name="Hu H."/>
            <person name="Zhang G."/>
            <person name="Kronauer D.J."/>
        </authorList>
    </citation>
    <scope>NUCLEOTIDE SEQUENCE [LARGE SCALE GENOMIC DNA]</scope>
</reference>
<evidence type="ECO:0000313" key="2">
    <source>
        <dbReference type="Proteomes" id="UP000053097"/>
    </source>
</evidence>
<dbReference type="Proteomes" id="UP000053097">
    <property type="component" value="Unassembled WGS sequence"/>
</dbReference>
<protein>
    <submittedName>
        <fullName evidence="1">Uncharacterized protein</fullName>
    </submittedName>
</protein>